<dbReference type="EMBL" id="UOET01000374">
    <property type="protein sequence ID" value="VAW29496.1"/>
    <property type="molecule type" value="Genomic_DNA"/>
</dbReference>
<dbReference type="InterPro" id="IPR032836">
    <property type="entry name" value="DsrE2-like"/>
</dbReference>
<dbReference type="AlphaFoldDB" id="A0A3B0VBZ8"/>
<protein>
    <submittedName>
        <fullName evidence="1">NADH dehydrogenase</fullName>
        <ecNumber evidence="1">1.6.99.3</ecNumber>
    </submittedName>
</protein>
<gene>
    <name evidence="1" type="ORF">MNBD_BACTEROID07-1442</name>
</gene>
<evidence type="ECO:0000313" key="1">
    <source>
        <dbReference type="EMBL" id="VAW29496.1"/>
    </source>
</evidence>
<name>A0A3B0VBZ8_9ZZZZ</name>
<dbReference type="PANTHER" id="PTHR34655">
    <property type="entry name" value="CONSERVED WITHIN P. AEROPHILUM"/>
    <property type="match status" value="1"/>
</dbReference>
<proteinExistence type="predicted"/>
<reference evidence="1" key="1">
    <citation type="submission" date="2018-06" db="EMBL/GenBank/DDBJ databases">
        <authorList>
            <person name="Zhirakovskaya E."/>
        </authorList>
    </citation>
    <scope>NUCLEOTIDE SEQUENCE</scope>
</reference>
<dbReference type="Gene3D" id="3.40.1260.10">
    <property type="entry name" value="DsrEFH-like"/>
    <property type="match status" value="1"/>
</dbReference>
<dbReference type="SUPFAM" id="SSF75169">
    <property type="entry name" value="DsrEFH-like"/>
    <property type="match status" value="1"/>
</dbReference>
<dbReference type="Pfam" id="PF13686">
    <property type="entry name" value="DrsE_2"/>
    <property type="match status" value="1"/>
</dbReference>
<accession>A0A3B0VBZ8</accession>
<organism evidence="1">
    <name type="scientific">hydrothermal vent metagenome</name>
    <dbReference type="NCBI Taxonomy" id="652676"/>
    <lineage>
        <taxon>unclassified sequences</taxon>
        <taxon>metagenomes</taxon>
        <taxon>ecological metagenomes</taxon>
    </lineage>
</organism>
<dbReference type="GO" id="GO:0016491">
    <property type="term" value="F:oxidoreductase activity"/>
    <property type="evidence" value="ECO:0007669"/>
    <property type="project" value="UniProtKB-KW"/>
</dbReference>
<dbReference type="PANTHER" id="PTHR34655:SF2">
    <property type="entry name" value="PEROXIREDOXIN FAMILY PROTEIN"/>
    <property type="match status" value="1"/>
</dbReference>
<dbReference type="EC" id="1.6.99.3" evidence="1"/>
<dbReference type="InterPro" id="IPR027396">
    <property type="entry name" value="DsrEFH-like"/>
</dbReference>
<sequence length="161" mass="18152">MKDNKTKKMSLIVFSGSFDKLVAAFTLATGAAAVNYEVNIFFTFWGLNAIKKKEGRSFIGKGFLARFFNFLLGGRKKVPLSRLNFWGVSPGLMTSLMKKRNVATLNELYQAAKDLKINLYACEMSMHILGLTLEDFDKEVKEVLGVPRFLEYSEGGDRIFI</sequence>
<keyword evidence="1" id="KW-0560">Oxidoreductase</keyword>